<protein>
    <recommendedName>
        <fullName evidence="2">SWIM-type domain-containing protein</fullName>
    </recommendedName>
</protein>
<dbReference type="PROSITE" id="PS00018">
    <property type="entry name" value="EF_HAND_1"/>
    <property type="match status" value="1"/>
</dbReference>
<reference evidence="4 5" key="1">
    <citation type="journal article" date="2009" name="Genome Res.">
        <title>Comparative genomics of the fungal pathogens Candida dubliniensis and Candida albicans.</title>
        <authorList>
            <person name="Jackson A.P."/>
            <person name="Gamble J.A."/>
            <person name="Yeomans T."/>
            <person name="Moran G.P."/>
            <person name="Saunders D."/>
            <person name="Harris D."/>
            <person name="Aslett M."/>
            <person name="Barrell J.F."/>
            <person name="Butler G."/>
            <person name="Citiulo F."/>
            <person name="Coleman D.C."/>
            <person name="de Groot P.W.J."/>
            <person name="Goodwin T.J."/>
            <person name="Quail M.A."/>
            <person name="McQuillan J."/>
            <person name="Munro C.A."/>
            <person name="Pain A."/>
            <person name="Poulter R.T."/>
            <person name="Rajandream M.A."/>
            <person name="Renauld H."/>
            <person name="Spiering M.J."/>
            <person name="Tivey A."/>
            <person name="Gow N.A.R."/>
            <person name="Barrell B."/>
            <person name="Sullivan D.J."/>
            <person name="Berriman M."/>
        </authorList>
    </citation>
    <scope>NUCLEOTIDE SEQUENCE [LARGE SCALE GENOMIC DNA]</scope>
    <source>
        <strain evidence="5">CD36 / ATCC MYA-646 / CBS 7987 / NCPF 3949 / NRRL Y-17841</strain>
    </source>
</reference>
<dbReference type="KEGG" id="cdu:CD36_65640"/>
<dbReference type="OrthoDB" id="2289406at2759"/>
<dbReference type="RefSeq" id="XP_002421221.1">
    <property type="nucleotide sequence ID" value="XM_002421176.1"/>
</dbReference>
<feature type="domain" description="SWIM-type" evidence="2">
    <location>
        <begin position="711"/>
        <end position="746"/>
    </location>
</feature>
<evidence type="ECO:0000313" key="4">
    <source>
        <dbReference type="EMBL" id="CAX41382.1"/>
    </source>
</evidence>
<keyword evidence="1" id="KW-0863">Zinc-finger</keyword>
<dbReference type="GO" id="GO:0008270">
    <property type="term" value="F:zinc ion binding"/>
    <property type="evidence" value="ECO:0007669"/>
    <property type="project" value="UniProtKB-KW"/>
</dbReference>
<evidence type="ECO:0000256" key="1">
    <source>
        <dbReference type="PROSITE-ProRule" id="PRU00325"/>
    </source>
</evidence>
<accession>B9WJF9</accession>
<dbReference type="eggNOG" id="ENOG502SEV6">
    <property type="taxonomic scope" value="Eukaryota"/>
</dbReference>
<dbReference type="InterPro" id="IPR018247">
    <property type="entry name" value="EF_Hand_1_Ca_BS"/>
</dbReference>
<dbReference type="PROSITE" id="PS50966">
    <property type="entry name" value="ZF_SWIM"/>
    <property type="match status" value="1"/>
</dbReference>
<keyword evidence="5" id="KW-1185">Reference proteome</keyword>
<dbReference type="CGD" id="CAL0000167360">
    <property type="gene designation" value="Cd36_65640"/>
</dbReference>
<proteinExistence type="predicted"/>
<dbReference type="Proteomes" id="UP000002605">
    <property type="component" value="Chromosome 6"/>
</dbReference>
<dbReference type="AlphaFoldDB" id="B9WJF9"/>
<gene>
    <name evidence="3" type="ordered locus">Cd36_65640</name>
    <name evidence="4" type="ORF">CD36_65640</name>
</gene>
<dbReference type="InterPro" id="IPR007527">
    <property type="entry name" value="Znf_SWIM"/>
</dbReference>
<evidence type="ECO:0000313" key="3">
    <source>
        <dbReference type="CGD" id="CAL0000167360"/>
    </source>
</evidence>
<dbReference type="HOGENOM" id="CLU_011880_0_0_1"/>
<keyword evidence="1" id="KW-0862">Zinc</keyword>
<dbReference type="EMBL" id="FM992693">
    <property type="protein sequence ID" value="CAX41382.1"/>
    <property type="molecule type" value="Genomic_DNA"/>
</dbReference>
<keyword evidence="1" id="KW-0479">Metal-binding</keyword>
<organism evidence="4 5">
    <name type="scientific">Candida dubliniensis (strain CD36 / ATCC MYA-646 / CBS 7987 / NCPF 3949 / NRRL Y-17841)</name>
    <name type="common">Yeast</name>
    <dbReference type="NCBI Taxonomy" id="573826"/>
    <lineage>
        <taxon>Eukaryota</taxon>
        <taxon>Fungi</taxon>
        <taxon>Dikarya</taxon>
        <taxon>Ascomycota</taxon>
        <taxon>Saccharomycotina</taxon>
        <taxon>Pichiomycetes</taxon>
        <taxon>Debaryomycetaceae</taxon>
        <taxon>Candida/Lodderomyces clade</taxon>
        <taxon>Candida</taxon>
    </lineage>
</organism>
<evidence type="ECO:0000313" key="5">
    <source>
        <dbReference type="Proteomes" id="UP000002605"/>
    </source>
</evidence>
<dbReference type="InterPro" id="IPR048324">
    <property type="entry name" value="ZSWIM1-3_RNaseH-like"/>
</dbReference>
<dbReference type="VEuPathDB" id="FungiDB:CD36_65640"/>
<evidence type="ECO:0000259" key="2">
    <source>
        <dbReference type="PROSITE" id="PS50966"/>
    </source>
</evidence>
<dbReference type="GeneID" id="8048666"/>
<sequence length="1005" mass="118477">MDSIKTKRDHKDSCCIKLGILHEYVPERIFRPSNVQQIISSVERHVSIHQTTFKLQQYNRNEILNMSVSKNFPQLLRNFFLLDEIQKELPKHEQYEKLVKHPENDQQFFKRITSKPFLQEWQTNDVELFDQNGSRVTSIRPILFDSTIEPSLRLQKFFHPTTLPNELHGNTWITFKQSEEEVKSFITEVERLQNYTKNSKSKERYYLYCEYSNRNKRKNVKTSNKTNCQHKIRVTELKTGEFEIKWDLVHNHAFNPLKPTKSARDWLWKLINNQVDWSTCKLRLKNTDFMNHYDVFSDQYKITNSMFNYFKNKRELKIAYLDDNVVTSMKLWEKELNENNNIASFKKVKINDNGFDTESIDNEYIDENDTWFFGIIIKSQLSYMRDPETVFLDATHKLGYGPNDQDIFVYNFIVKSSLTGKGTPIAFLITNKQSHEPLAAFLKLFVDHNIKIKRFIIDCSPTEVKAIERGYNNYTNDADITYCTWHLLRTFRKNVNSCVKLSVTSSENDHTAQQNPENEVIDTNFLMQLAQNAVSLQSNLTTGSCMDDVITNRKIALVDLMELKRMKTFEDANTKLAEIQEKYHMYPQFVQYVLYKFNSSGKYWLNCQTKFHELTNNYVEAFHSVIKTYYFSRRRKYRVDRIIYILVERVISHQRGQHMAYNINPNKRVADKAEKLAKNEANNLPASDIDSMVRISPNNIEVKSFTSSCFYKIEKNSLNIHYCSCPSFQGSIDWCKHLFLYLRVRRKNGNNIALVQEEEEEEEENMDINVPLNYNGKNDTVIGDDEYLIERMDSLDVESGEFEEEDGTIMDDYSQPEIPPMSPPPTSVPTYDTQENINIETLNPANREENEENEYTVDDPDTVSLFQLPESQISYTDTQIAVSSIQQPPNLTNQDENRTNEVSNEEFDRLFKKCGKGISNHSKKRPSLEKKYDNAIKTLKRIKADIGKQKKKDDDISQRWTEIQEIYTRVINTELSEEERQDKLEEMKQFYYSLLPNSNRRQSRY</sequence>
<dbReference type="Pfam" id="PF21056">
    <property type="entry name" value="ZSWIM1-3_RNaseH-like"/>
    <property type="match status" value="1"/>
</dbReference>
<name>B9WJF9_CANDC</name>